<organism evidence="1 3">
    <name type="scientific">Medicago truncatula</name>
    <name type="common">Barrel medic</name>
    <name type="synonym">Medicago tribuloides</name>
    <dbReference type="NCBI Taxonomy" id="3880"/>
    <lineage>
        <taxon>Eukaryota</taxon>
        <taxon>Viridiplantae</taxon>
        <taxon>Streptophyta</taxon>
        <taxon>Embryophyta</taxon>
        <taxon>Tracheophyta</taxon>
        <taxon>Spermatophyta</taxon>
        <taxon>Magnoliopsida</taxon>
        <taxon>eudicotyledons</taxon>
        <taxon>Gunneridae</taxon>
        <taxon>Pentapetalae</taxon>
        <taxon>rosids</taxon>
        <taxon>fabids</taxon>
        <taxon>Fabales</taxon>
        <taxon>Fabaceae</taxon>
        <taxon>Papilionoideae</taxon>
        <taxon>50 kb inversion clade</taxon>
        <taxon>NPAAA clade</taxon>
        <taxon>Hologalegina</taxon>
        <taxon>IRL clade</taxon>
        <taxon>Trifolieae</taxon>
        <taxon>Medicago</taxon>
    </lineage>
</organism>
<dbReference type="EMBL" id="CM001218">
    <property type="protein sequence ID" value="AES63342.1"/>
    <property type="molecule type" value="Genomic_DNA"/>
</dbReference>
<name>G7IK04_MEDTR</name>
<dbReference type="PaxDb" id="3880-AES63342"/>
<dbReference type="HOGENOM" id="CLU_2593339_0_0_1"/>
<reference evidence="2" key="3">
    <citation type="submission" date="2015-04" db="UniProtKB">
        <authorList>
            <consortium name="EnsemblPlants"/>
        </authorList>
    </citation>
    <scope>IDENTIFICATION</scope>
    <source>
        <strain evidence="2">cv. Jemalong A17</strain>
    </source>
</reference>
<reference evidence="1 3" key="1">
    <citation type="journal article" date="2011" name="Nature">
        <title>The Medicago genome provides insight into the evolution of rhizobial symbioses.</title>
        <authorList>
            <person name="Young N.D."/>
            <person name="Debelle F."/>
            <person name="Oldroyd G.E."/>
            <person name="Geurts R."/>
            <person name="Cannon S.B."/>
            <person name="Udvardi M.K."/>
            <person name="Benedito V.A."/>
            <person name="Mayer K.F."/>
            <person name="Gouzy J."/>
            <person name="Schoof H."/>
            <person name="Van de Peer Y."/>
            <person name="Proost S."/>
            <person name="Cook D.R."/>
            <person name="Meyers B.C."/>
            <person name="Spannagl M."/>
            <person name="Cheung F."/>
            <person name="De Mita S."/>
            <person name="Krishnakumar V."/>
            <person name="Gundlach H."/>
            <person name="Zhou S."/>
            <person name="Mudge J."/>
            <person name="Bharti A.K."/>
            <person name="Murray J.D."/>
            <person name="Naoumkina M.A."/>
            <person name="Rosen B."/>
            <person name="Silverstein K.A."/>
            <person name="Tang H."/>
            <person name="Rombauts S."/>
            <person name="Zhao P.X."/>
            <person name="Zhou P."/>
            <person name="Barbe V."/>
            <person name="Bardou P."/>
            <person name="Bechner M."/>
            <person name="Bellec A."/>
            <person name="Berger A."/>
            <person name="Berges H."/>
            <person name="Bidwell S."/>
            <person name="Bisseling T."/>
            <person name="Choisne N."/>
            <person name="Couloux A."/>
            <person name="Denny R."/>
            <person name="Deshpande S."/>
            <person name="Dai X."/>
            <person name="Doyle J.J."/>
            <person name="Dudez A.M."/>
            <person name="Farmer A.D."/>
            <person name="Fouteau S."/>
            <person name="Franken C."/>
            <person name="Gibelin C."/>
            <person name="Gish J."/>
            <person name="Goldstein S."/>
            <person name="Gonzalez A.J."/>
            <person name="Green P.J."/>
            <person name="Hallab A."/>
            <person name="Hartog M."/>
            <person name="Hua A."/>
            <person name="Humphray S.J."/>
            <person name="Jeong D.H."/>
            <person name="Jing Y."/>
            <person name="Jocker A."/>
            <person name="Kenton S.M."/>
            <person name="Kim D.J."/>
            <person name="Klee K."/>
            <person name="Lai H."/>
            <person name="Lang C."/>
            <person name="Lin S."/>
            <person name="Macmil S.L."/>
            <person name="Magdelenat G."/>
            <person name="Matthews L."/>
            <person name="McCorrison J."/>
            <person name="Monaghan E.L."/>
            <person name="Mun J.H."/>
            <person name="Najar F.Z."/>
            <person name="Nicholson C."/>
            <person name="Noirot C."/>
            <person name="O'Bleness M."/>
            <person name="Paule C.R."/>
            <person name="Poulain J."/>
            <person name="Prion F."/>
            <person name="Qin B."/>
            <person name="Qu C."/>
            <person name="Retzel E.F."/>
            <person name="Riddle C."/>
            <person name="Sallet E."/>
            <person name="Samain S."/>
            <person name="Samson N."/>
            <person name="Sanders I."/>
            <person name="Saurat O."/>
            <person name="Scarpelli C."/>
            <person name="Schiex T."/>
            <person name="Segurens B."/>
            <person name="Severin A.J."/>
            <person name="Sherrier D.J."/>
            <person name="Shi R."/>
            <person name="Sims S."/>
            <person name="Singer S.R."/>
            <person name="Sinharoy S."/>
            <person name="Sterck L."/>
            <person name="Viollet A."/>
            <person name="Wang B.B."/>
            <person name="Wang K."/>
            <person name="Wang M."/>
            <person name="Wang X."/>
            <person name="Warfsmann J."/>
            <person name="Weissenbach J."/>
            <person name="White D.D."/>
            <person name="White J.D."/>
            <person name="Wiley G.B."/>
            <person name="Wincker P."/>
            <person name="Xing Y."/>
            <person name="Yang L."/>
            <person name="Yao Z."/>
            <person name="Ying F."/>
            <person name="Zhai J."/>
            <person name="Zhou L."/>
            <person name="Zuber A."/>
            <person name="Denarie J."/>
            <person name="Dixon R.A."/>
            <person name="May G.D."/>
            <person name="Schwartz D.C."/>
            <person name="Rogers J."/>
            <person name="Quetier F."/>
            <person name="Town C.D."/>
            <person name="Roe B.A."/>
        </authorList>
    </citation>
    <scope>NUCLEOTIDE SEQUENCE [LARGE SCALE GENOMIC DNA]</scope>
    <source>
        <strain evidence="1">A17</strain>
        <strain evidence="2 3">cv. Jemalong A17</strain>
    </source>
</reference>
<sequence length="80" mass="9122">MDLWWFKVARGGNNGLMDGDDDENGWILDQRQSLMFLKGLGRTKESKGISKKRSLKHLKKIASEVKDAPEVKMLLKTKCT</sequence>
<dbReference type="AlphaFoldDB" id="G7IK04"/>
<gene>
    <name evidence="1" type="ordered locus">MTR_2g007710</name>
</gene>
<keyword evidence="3" id="KW-1185">Reference proteome</keyword>
<evidence type="ECO:0000313" key="3">
    <source>
        <dbReference type="Proteomes" id="UP000002051"/>
    </source>
</evidence>
<proteinExistence type="predicted"/>
<dbReference type="EnsemblPlants" id="AES63342">
    <property type="protein sequence ID" value="AES63342"/>
    <property type="gene ID" value="MTR_2g007710"/>
</dbReference>
<reference evidence="1 3" key="2">
    <citation type="journal article" date="2014" name="BMC Genomics">
        <title>An improved genome release (version Mt4.0) for the model legume Medicago truncatula.</title>
        <authorList>
            <person name="Tang H."/>
            <person name="Krishnakumar V."/>
            <person name="Bidwell S."/>
            <person name="Rosen B."/>
            <person name="Chan A."/>
            <person name="Zhou S."/>
            <person name="Gentzbittel L."/>
            <person name="Childs K.L."/>
            <person name="Yandell M."/>
            <person name="Gundlach H."/>
            <person name="Mayer K.F."/>
            <person name="Schwartz D.C."/>
            <person name="Town C.D."/>
        </authorList>
    </citation>
    <scope>GENOME REANNOTATION</scope>
    <source>
        <strain evidence="2 3">cv. Jemalong A17</strain>
    </source>
</reference>
<protein>
    <submittedName>
        <fullName evidence="1 2">Uncharacterized protein</fullName>
    </submittedName>
</protein>
<dbReference type="Proteomes" id="UP000002051">
    <property type="component" value="Chromosome 2"/>
</dbReference>
<accession>G7IK04</accession>
<evidence type="ECO:0000313" key="2">
    <source>
        <dbReference type="EnsemblPlants" id="AES63342"/>
    </source>
</evidence>
<evidence type="ECO:0000313" key="1">
    <source>
        <dbReference type="EMBL" id="AES63342.1"/>
    </source>
</evidence>